<evidence type="ECO:0000313" key="2">
    <source>
        <dbReference type="EMBL" id="GAA3523675.1"/>
    </source>
</evidence>
<dbReference type="InterPro" id="IPR032466">
    <property type="entry name" value="Metal_Hydrolase"/>
</dbReference>
<protein>
    <submittedName>
        <fullName evidence="2">Amidohydrolase family protein</fullName>
    </submittedName>
</protein>
<dbReference type="InterPro" id="IPR006680">
    <property type="entry name" value="Amidohydro-rel"/>
</dbReference>
<dbReference type="Proteomes" id="UP001500459">
    <property type="component" value="Unassembled WGS sequence"/>
</dbReference>
<dbReference type="InterPro" id="IPR051781">
    <property type="entry name" value="Metallo-dep_Hydrolase"/>
</dbReference>
<reference evidence="3" key="1">
    <citation type="journal article" date="2019" name="Int. J. Syst. Evol. Microbiol.">
        <title>The Global Catalogue of Microorganisms (GCM) 10K type strain sequencing project: providing services to taxonomists for standard genome sequencing and annotation.</title>
        <authorList>
            <consortium name="The Broad Institute Genomics Platform"/>
            <consortium name="The Broad Institute Genome Sequencing Center for Infectious Disease"/>
            <person name="Wu L."/>
            <person name="Ma J."/>
        </authorList>
    </citation>
    <scope>NUCLEOTIDE SEQUENCE [LARGE SCALE GENOMIC DNA]</scope>
    <source>
        <strain evidence="3">JCM 17106</strain>
    </source>
</reference>
<evidence type="ECO:0000313" key="3">
    <source>
        <dbReference type="Proteomes" id="UP001500459"/>
    </source>
</evidence>
<dbReference type="RefSeq" id="WP_344931016.1">
    <property type="nucleotide sequence ID" value="NZ_BAABCW010000039.1"/>
</dbReference>
<comment type="caution">
    <text evidence="2">The sequence shown here is derived from an EMBL/GenBank/DDBJ whole genome shotgun (WGS) entry which is preliminary data.</text>
</comment>
<dbReference type="Gene3D" id="3.30.110.90">
    <property type="entry name" value="Amidohydrolase"/>
    <property type="match status" value="2"/>
</dbReference>
<dbReference type="PANTHER" id="PTHR43135:SF3">
    <property type="entry name" value="ALPHA-D-RIBOSE 1-METHYLPHOSPHONATE 5-TRIPHOSPHATE DIPHOSPHATASE"/>
    <property type="match status" value="1"/>
</dbReference>
<dbReference type="Gene3D" id="2.30.40.10">
    <property type="entry name" value="Urease, subunit C, domain 1"/>
    <property type="match status" value="2"/>
</dbReference>
<feature type="domain" description="Amidohydrolase-related" evidence="1">
    <location>
        <begin position="104"/>
        <end position="474"/>
    </location>
</feature>
<accession>A0ABP6UWS3</accession>
<dbReference type="SUPFAM" id="SSF51556">
    <property type="entry name" value="Metallo-dependent hydrolases"/>
    <property type="match status" value="1"/>
</dbReference>
<sequence>MKKTLFKIFKAILLLLIIGGIGSYCYIDYELNKILGSSTEIINISEIIKPSSAIQIKNVAILSEDCGYFIENQNVLLQDGKIVSIDSNLTINKSIKIIDGTNMYLIPGLVDSHVHLKKSKNDLYLYLVNGITSIREMAGKAIALDWKKAIQTNDEIGPRMFVASAPISSINGLEGYYHQWTRQTLNYNTKEDAEKAIQKVKEMGYDALKMYSFVNTEMFNATIEVAKENDIPVIGHIPDEINLKSFYQSGQKEVAHIEELTKQNMDEFEKSIARNPEEYITFLKSRSDQIAKELKNNQVNVTSTVALMESLLIQKFDLESKLREVQLKYVNPKISEGTSIVKLGWLPTRNSYEYDGIDDFEQRKLTKIFWKTYIEAIRIMTKSLVKYDVTILAGTDANVSPMVAGFSLHKELETLSGYGMTNTEVLYSATVAPNEWMKSNSGKIKVGYNSDLVLLSKNPLEDIKNTKTIEYVFFNKNLIDKTQINDILKSIEQVNNKNRSIEIDEFIK</sequence>
<name>A0ABP6UWS3_9FLAO</name>
<dbReference type="Gene3D" id="1.20.58.520">
    <property type="entry name" value="Amidohydrolase"/>
    <property type="match status" value="1"/>
</dbReference>
<dbReference type="InterPro" id="IPR011059">
    <property type="entry name" value="Metal-dep_hydrolase_composite"/>
</dbReference>
<gene>
    <name evidence="2" type="ORF">GCM10022393_43190</name>
</gene>
<dbReference type="Pfam" id="PF01979">
    <property type="entry name" value="Amidohydro_1"/>
    <property type="match status" value="1"/>
</dbReference>
<keyword evidence="3" id="KW-1185">Reference proteome</keyword>
<proteinExistence type="predicted"/>
<organism evidence="2 3">
    <name type="scientific">Aquimarina addita</name>
    <dbReference type="NCBI Taxonomy" id="870485"/>
    <lineage>
        <taxon>Bacteria</taxon>
        <taxon>Pseudomonadati</taxon>
        <taxon>Bacteroidota</taxon>
        <taxon>Flavobacteriia</taxon>
        <taxon>Flavobacteriales</taxon>
        <taxon>Flavobacteriaceae</taxon>
        <taxon>Aquimarina</taxon>
    </lineage>
</organism>
<dbReference type="EMBL" id="BAABCW010000039">
    <property type="protein sequence ID" value="GAA3523675.1"/>
    <property type="molecule type" value="Genomic_DNA"/>
</dbReference>
<evidence type="ECO:0000259" key="1">
    <source>
        <dbReference type="Pfam" id="PF01979"/>
    </source>
</evidence>
<dbReference type="PANTHER" id="PTHR43135">
    <property type="entry name" value="ALPHA-D-RIBOSE 1-METHYLPHOSPHONATE 5-TRIPHOSPHATE DIPHOSPHATASE"/>
    <property type="match status" value="1"/>
</dbReference>
<dbReference type="SUPFAM" id="SSF51338">
    <property type="entry name" value="Composite domain of metallo-dependent hydrolases"/>
    <property type="match status" value="1"/>
</dbReference>
<dbReference type="Gene3D" id="3.40.50.10910">
    <property type="entry name" value="Amidohydrolase"/>
    <property type="match status" value="1"/>
</dbReference>